<reference evidence="3" key="1">
    <citation type="submission" date="2023-07" db="EMBL/GenBank/DDBJ databases">
        <title>Whole genome shotgun sequence of Streptomyces nojiriensis NBRC 13794.</title>
        <authorList>
            <person name="Komaki H."/>
            <person name="Tamura T."/>
        </authorList>
    </citation>
    <scope>NUCLEOTIDE SEQUENCE [LARGE SCALE GENOMIC DNA]</scope>
    <source>
        <strain evidence="3">NBRC 13794</strain>
    </source>
</reference>
<gene>
    <name evidence="2" type="ORF">Snoj_29990</name>
</gene>
<dbReference type="Proteomes" id="UP000613974">
    <property type="component" value="Unassembled WGS sequence"/>
</dbReference>
<name>A0ABQ3SLR7_9ACTN</name>
<dbReference type="RefSeq" id="WP_229876390.1">
    <property type="nucleotide sequence ID" value="NZ_BMRL01000013.1"/>
</dbReference>
<accession>A0ABQ3SLR7</accession>
<protein>
    <submittedName>
        <fullName evidence="2">Uncharacterized protein</fullName>
    </submittedName>
</protein>
<dbReference type="EMBL" id="BNEC01000005">
    <property type="protein sequence ID" value="GHI69081.1"/>
    <property type="molecule type" value="Genomic_DNA"/>
</dbReference>
<proteinExistence type="predicted"/>
<sequence>MQRTALVPYSRLPRAHHDRHVLTSTVDVFGAAHWLLSERAPEPGGDVRPFDALVVSAHPYGNVELTELRSVRARWPHLDRLPDGGFVVAAARARRYEDADQVQVQVQVSVQVFDELGRETSSFCVGDAIERLLVDGTGHLWVGHFDENPVGTRRWSATGRLAWASDDVHIPRLVDCYALNVSGTFAWACPYADFPLLEIRPNRPDRAVKVRANTVRGAEVVAVHGERVAFYGGDGEERDRLAHGELTETSVEPTEVGLLTLPDGAPHGRRRVVGRGSRIYVQADRRTPGDPGQLAMNLELPYRDDLITPCAETDPEVFQLAKRSDRPNGSAPPAPAPPPKNSARQNRIWDGRVAAGLIPTGAGRNDPQVSENTKWRAPPIKSCRAPSSMCETPSE</sequence>
<comment type="caution">
    <text evidence="2">The sequence shown here is derived from an EMBL/GenBank/DDBJ whole genome shotgun (WGS) entry which is preliminary data.</text>
</comment>
<feature type="compositionally biased region" description="Pro residues" evidence="1">
    <location>
        <begin position="330"/>
        <end position="340"/>
    </location>
</feature>
<evidence type="ECO:0000313" key="3">
    <source>
        <dbReference type="Proteomes" id="UP000613974"/>
    </source>
</evidence>
<dbReference type="GeneID" id="95587382"/>
<keyword evidence="3" id="KW-1185">Reference proteome</keyword>
<organism evidence="2 3">
    <name type="scientific">Streptomyces nojiriensis</name>
    <dbReference type="NCBI Taxonomy" id="66374"/>
    <lineage>
        <taxon>Bacteria</taxon>
        <taxon>Bacillati</taxon>
        <taxon>Actinomycetota</taxon>
        <taxon>Actinomycetes</taxon>
        <taxon>Kitasatosporales</taxon>
        <taxon>Streptomycetaceae</taxon>
        <taxon>Streptomyces</taxon>
    </lineage>
</organism>
<feature type="region of interest" description="Disordered" evidence="1">
    <location>
        <begin position="322"/>
        <end position="395"/>
    </location>
</feature>
<evidence type="ECO:0000313" key="2">
    <source>
        <dbReference type="EMBL" id="GHI69081.1"/>
    </source>
</evidence>
<evidence type="ECO:0000256" key="1">
    <source>
        <dbReference type="SAM" id="MobiDB-lite"/>
    </source>
</evidence>